<sequence length="30" mass="3620">AYYEILEAANAHDYQIRHKGQMVENWIEVK</sequence>
<name>A0A1G6YVI4_PEPNI</name>
<feature type="non-terminal residue" evidence="1">
    <location>
        <position position="1"/>
    </location>
</feature>
<gene>
    <name evidence="1" type="ORF">SAMN04489866_1111</name>
</gene>
<dbReference type="AlphaFoldDB" id="A0A1G6YVI4"/>
<dbReference type="Proteomes" id="UP000198995">
    <property type="component" value="Unassembled WGS sequence"/>
</dbReference>
<keyword evidence="2" id="KW-1185">Reference proteome</keyword>
<dbReference type="EMBL" id="FNAF01000011">
    <property type="protein sequence ID" value="SDD94360.1"/>
    <property type="molecule type" value="Genomic_DNA"/>
</dbReference>
<organism evidence="1 2">
    <name type="scientific">Peptococcus niger</name>
    <dbReference type="NCBI Taxonomy" id="2741"/>
    <lineage>
        <taxon>Bacteria</taxon>
        <taxon>Bacillati</taxon>
        <taxon>Bacillota</taxon>
        <taxon>Clostridia</taxon>
        <taxon>Eubacteriales</taxon>
        <taxon>Peptococcaceae</taxon>
        <taxon>Peptococcus</taxon>
    </lineage>
</organism>
<reference evidence="1 2" key="1">
    <citation type="submission" date="2016-10" db="EMBL/GenBank/DDBJ databases">
        <authorList>
            <person name="de Groot N.N."/>
        </authorList>
    </citation>
    <scope>NUCLEOTIDE SEQUENCE [LARGE SCALE GENOMIC DNA]</scope>
    <source>
        <strain evidence="1 2">DSM 20475</strain>
    </source>
</reference>
<evidence type="ECO:0000313" key="1">
    <source>
        <dbReference type="EMBL" id="SDD94360.1"/>
    </source>
</evidence>
<accession>A0A1G6YVI4</accession>
<proteinExistence type="predicted"/>
<evidence type="ECO:0000313" key="2">
    <source>
        <dbReference type="Proteomes" id="UP000198995"/>
    </source>
</evidence>
<protein>
    <submittedName>
        <fullName evidence="1">Uncharacterized protein</fullName>
    </submittedName>
</protein>